<dbReference type="SUPFAM" id="SSF52540">
    <property type="entry name" value="P-loop containing nucleoside triphosphate hydrolases"/>
    <property type="match status" value="1"/>
</dbReference>
<proteinExistence type="predicted"/>
<evidence type="ECO:0000313" key="1">
    <source>
        <dbReference type="EMBL" id="APX89881.1"/>
    </source>
</evidence>
<dbReference type="GO" id="GO:0016020">
    <property type="term" value="C:membrane"/>
    <property type="evidence" value="ECO:0007669"/>
    <property type="project" value="InterPro"/>
</dbReference>
<protein>
    <submittedName>
        <fullName evidence="1">Nodulation protein NodH</fullName>
    </submittedName>
</protein>
<dbReference type="EMBL" id="CP019124">
    <property type="protein sequence ID" value="APX89881.1"/>
    <property type="molecule type" value="Genomic_DNA"/>
</dbReference>
<dbReference type="RefSeq" id="WP_076979902.1">
    <property type="nucleotide sequence ID" value="NZ_CP019124.1"/>
</dbReference>
<reference evidence="1 2" key="1">
    <citation type="submission" date="2017-01" db="EMBL/GenBank/DDBJ databases">
        <title>Genomic analysis of Xuhuaishuia manganoxidans DY6-4.</title>
        <authorList>
            <person name="Wang X."/>
        </authorList>
    </citation>
    <scope>NUCLEOTIDE SEQUENCE [LARGE SCALE GENOMIC DNA]</scope>
    <source>
        <strain evidence="1 2">DY6-4</strain>
    </source>
</reference>
<dbReference type="Gene3D" id="3.40.50.300">
    <property type="entry name" value="P-loop containing nucleotide triphosphate hydrolases"/>
    <property type="match status" value="1"/>
</dbReference>
<dbReference type="STRING" id="1267768.BV394_09265"/>
<sequence length="474" mass="54247">MARKFDYFVIFAEMRTGSNFLERNLGEFKDINMYGEAFNPDFIGRPNWPELFGQSMEARDADPKGLLTNMAAQARALPGFRFFFDHEPRVIDEMLENPRCGKVVLTRNPLDSYVSVKLASKTDQWILTDMKDAKRAMINFDLQEFEAHLDRLQEFQLRILRGCQVTGQAPFYINYDDINDVAVLNGLARYLGSEDQLEDLQRHLKPQNPAPMTEKVRNYDEMKRQLAKLDRFDLSRTPQFEPRRPPSVPTYFATPGRPLLFLPIRGGPVEPVLDWMAALDGCGRDELVSGMTQNSLKEWKRDHEGLRSFAVLRHPVERAHATFCQYILSTEKGAYLEIRRRLRKKYNLPIPEGAVGADYSAEKHRIAFIEFLEFLRGNLAGQTAIRVDSAWATQTEVLRGMAEVSVPDRLIREEELTAGLAELARAVGVDPTGIKTTPPAAPQALEKIYDEKIEAATRRVYQRDYLNFGFADWG</sequence>
<gene>
    <name evidence="1" type="ORF">BV394_09265</name>
</gene>
<dbReference type="InterPro" id="IPR005331">
    <property type="entry name" value="Sulfotransferase"/>
</dbReference>
<dbReference type="OrthoDB" id="7802556at2"/>
<dbReference type="AlphaFoldDB" id="A0A1U7DIT4"/>
<keyword evidence="2" id="KW-1185">Reference proteome</keyword>
<dbReference type="InterPro" id="IPR027417">
    <property type="entry name" value="P-loop_NTPase"/>
</dbReference>
<accession>A0A2M9DB00</accession>
<evidence type="ECO:0000313" key="2">
    <source>
        <dbReference type="Proteomes" id="UP000187266"/>
    </source>
</evidence>
<accession>A0A1U7DIT4</accession>
<organism evidence="1 2">
    <name type="scientific">Brevirhabdus pacifica</name>
    <dbReference type="NCBI Taxonomy" id="1267768"/>
    <lineage>
        <taxon>Bacteria</taxon>
        <taxon>Pseudomonadati</taxon>
        <taxon>Pseudomonadota</taxon>
        <taxon>Alphaproteobacteria</taxon>
        <taxon>Rhodobacterales</taxon>
        <taxon>Paracoccaceae</taxon>
        <taxon>Brevirhabdus</taxon>
    </lineage>
</organism>
<name>A0A1U7DIT4_9RHOB</name>
<dbReference type="GO" id="GO:0008146">
    <property type="term" value="F:sulfotransferase activity"/>
    <property type="evidence" value="ECO:0007669"/>
    <property type="project" value="InterPro"/>
</dbReference>
<dbReference type="Proteomes" id="UP000187266">
    <property type="component" value="Chromosome"/>
</dbReference>
<dbReference type="Pfam" id="PF03567">
    <property type="entry name" value="Sulfotransfer_2"/>
    <property type="match status" value="1"/>
</dbReference>